<dbReference type="GO" id="GO:0016020">
    <property type="term" value="C:membrane"/>
    <property type="evidence" value="ECO:0007669"/>
    <property type="project" value="UniProtKB-SubCell"/>
</dbReference>
<dbReference type="PANTHER" id="PTHR21576:SF157">
    <property type="entry name" value="NODULIN-LIKE DOMAIN-CONTAINING PROTEIN"/>
    <property type="match status" value="1"/>
</dbReference>
<organism evidence="7 8">
    <name type="scientific">Angomonas deanei</name>
    <dbReference type="NCBI Taxonomy" id="59799"/>
    <lineage>
        <taxon>Eukaryota</taxon>
        <taxon>Discoba</taxon>
        <taxon>Euglenozoa</taxon>
        <taxon>Kinetoplastea</taxon>
        <taxon>Metakinetoplastina</taxon>
        <taxon>Trypanosomatida</taxon>
        <taxon>Trypanosomatidae</taxon>
        <taxon>Strigomonadinae</taxon>
        <taxon>Angomonas</taxon>
    </lineage>
</organism>
<feature type="region of interest" description="Disordered" evidence="5">
    <location>
        <begin position="318"/>
        <end position="338"/>
    </location>
</feature>
<keyword evidence="4 6" id="KW-0472">Membrane</keyword>
<dbReference type="Proteomes" id="UP000515908">
    <property type="component" value="Chromosome 29"/>
</dbReference>
<feature type="transmembrane region" description="Helical" evidence="6">
    <location>
        <begin position="470"/>
        <end position="491"/>
    </location>
</feature>
<dbReference type="AlphaFoldDB" id="A0A7G2CUQ2"/>
<evidence type="ECO:0000256" key="6">
    <source>
        <dbReference type="SAM" id="Phobius"/>
    </source>
</evidence>
<dbReference type="VEuPathDB" id="TriTrypDB:ADEAN_001052600"/>
<evidence type="ECO:0008006" key="9">
    <source>
        <dbReference type="Google" id="ProtNLM"/>
    </source>
</evidence>
<proteinExistence type="predicted"/>
<evidence type="ECO:0000256" key="2">
    <source>
        <dbReference type="ARBA" id="ARBA00022692"/>
    </source>
</evidence>
<feature type="transmembrane region" description="Helical" evidence="6">
    <location>
        <begin position="287"/>
        <end position="307"/>
    </location>
</feature>
<protein>
    <recommendedName>
        <fullName evidence="9">Nodulin-like</fullName>
    </recommendedName>
</protein>
<gene>
    <name evidence="7" type="ORF">ADEAN_001052600</name>
</gene>
<accession>A0A7G2CUQ2</accession>
<evidence type="ECO:0000313" key="7">
    <source>
        <dbReference type="EMBL" id="CAD2222967.1"/>
    </source>
</evidence>
<comment type="subcellular location">
    <subcellularLocation>
        <location evidence="1">Membrane</location>
        <topology evidence="1">Multi-pass membrane protein</topology>
    </subcellularLocation>
</comment>
<feature type="transmembrane region" description="Helical" evidence="6">
    <location>
        <begin position="497"/>
        <end position="518"/>
    </location>
</feature>
<keyword evidence="8" id="KW-1185">Reference proteome</keyword>
<feature type="transmembrane region" description="Helical" evidence="6">
    <location>
        <begin position="76"/>
        <end position="94"/>
    </location>
</feature>
<keyword evidence="3 6" id="KW-1133">Transmembrane helix</keyword>
<evidence type="ECO:0000256" key="5">
    <source>
        <dbReference type="SAM" id="MobiDB-lite"/>
    </source>
</evidence>
<feature type="transmembrane region" description="Helical" evidence="6">
    <location>
        <begin position="530"/>
        <end position="549"/>
    </location>
</feature>
<evidence type="ECO:0000256" key="4">
    <source>
        <dbReference type="ARBA" id="ARBA00023136"/>
    </source>
</evidence>
<keyword evidence="2 6" id="KW-0812">Transmembrane</keyword>
<feature type="transmembrane region" description="Helical" evidence="6">
    <location>
        <begin position="254"/>
        <end position="275"/>
    </location>
</feature>
<feature type="transmembrane region" description="Helical" evidence="6">
    <location>
        <begin position="195"/>
        <end position="213"/>
    </location>
</feature>
<dbReference type="SUPFAM" id="SSF103473">
    <property type="entry name" value="MFS general substrate transporter"/>
    <property type="match status" value="1"/>
</dbReference>
<feature type="transmembrane region" description="Helical" evidence="6">
    <location>
        <begin position="101"/>
        <end position="126"/>
    </location>
</feature>
<feature type="transmembrane region" description="Helical" evidence="6">
    <location>
        <begin position="396"/>
        <end position="423"/>
    </location>
</feature>
<dbReference type="PANTHER" id="PTHR21576">
    <property type="entry name" value="UNCHARACTERIZED NODULIN-LIKE PROTEIN"/>
    <property type="match status" value="1"/>
</dbReference>
<name>A0A7G2CUQ2_9TRYP</name>
<sequence length="624" mass="70409">MQEPHVKTEGEEDEEVKAQLYVLDQHQKPISENKRFALLTLACFSIVCTSFGSHTYNLVAPDLLTRYHLDQRDSTIIVTCGMVVGYSVLPYSVVYDFFGPLPIAIISVFVFPLGALLIGFCFQNIIAGNLVRLCVFYSFMNVGTTYYDMICVQTLLYYFPTKKGHLVALVNSMMGIGSSMNSLLFSGFFPDRSAFFYFLMVYAIICAVLNCFFMRFPKYHLTGYEERKLTEAQKAERLKLKAPYLNQEPSMIRFYYGIVLVIIVIIYTTIASSVINYREIVEKDKLLPFAVVTVILWGSFAFIMIPFEIIFGKKNKNTESESTEPTGEPFEEDEELAKKEECEVTIAKPLEDDYGNAIPELAPVAKETPTVFETEVDFIAPQYQTSFWRNLLSPNLWCLLWTLFIVQGTELMIMTNATFIYASLSGEIATNNFKVLLNVFNGAGTSAGRLVMSAIEIWIQRRPVEKRTPLTILLFFPSVSVIFTGVLMLVLPKAALPLPYMLSALGSGCLSAIIVLIPRTLYARDPAKHYNFLFLATAIAVILINRLLYGEWYIHAAKGALVCLHRSCVQMPLIVCVSTSVTAFATNIILHLRYGRFCKKVFAERAKLRGEVVETSQGSDEERL</sequence>
<evidence type="ECO:0000256" key="3">
    <source>
        <dbReference type="ARBA" id="ARBA00022989"/>
    </source>
</evidence>
<feature type="transmembrane region" description="Helical" evidence="6">
    <location>
        <begin position="138"/>
        <end position="159"/>
    </location>
</feature>
<reference evidence="7 8" key="1">
    <citation type="submission" date="2020-08" db="EMBL/GenBank/DDBJ databases">
        <authorList>
            <person name="Newling K."/>
            <person name="Davey J."/>
            <person name="Forrester S."/>
        </authorList>
    </citation>
    <scope>NUCLEOTIDE SEQUENCE [LARGE SCALE GENOMIC DNA]</scope>
    <source>
        <strain evidence="8">Crithidia deanei Carvalho (ATCC PRA-265)</strain>
    </source>
</reference>
<evidence type="ECO:0000313" key="8">
    <source>
        <dbReference type="Proteomes" id="UP000515908"/>
    </source>
</evidence>
<dbReference type="Gene3D" id="1.20.1250.20">
    <property type="entry name" value="MFS general substrate transporter like domains"/>
    <property type="match status" value="1"/>
</dbReference>
<feature type="transmembrane region" description="Helical" evidence="6">
    <location>
        <begin position="166"/>
        <end position="189"/>
    </location>
</feature>
<feature type="transmembrane region" description="Helical" evidence="6">
    <location>
        <begin position="36"/>
        <end position="56"/>
    </location>
</feature>
<feature type="transmembrane region" description="Helical" evidence="6">
    <location>
        <begin position="569"/>
        <end position="590"/>
    </location>
</feature>
<evidence type="ECO:0000256" key="1">
    <source>
        <dbReference type="ARBA" id="ARBA00004141"/>
    </source>
</evidence>
<dbReference type="EMBL" id="LR877173">
    <property type="protein sequence ID" value="CAD2222967.1"/>
    <property type="molecule type" value="Genomic_DNA"/>
</dbReference>
<dbReference type="InterPro" id="IPR036259">
    <property type="entry name" value="MFS_trans_sf"/>
</dbReference>